<name>A0A1I5JG47_9ACTN</name>
<dbReference type="InterPro" id="IPR024344">
    <property type="entry name" value="MDMPI_metal-binding"/>
</dbReference>
<evidence type="ECO:0000313" key="3">
    <source>
        <dbReference type="Proteomes" id="UP000198857"/>
    </source>
</evidence>
<dbReference type="InterPro" id="IPR034660">
    <property type="entry name" value="DinB/YfiT-like"/>
</dbReference>
<dbReference type="NCBIfam" id="TIGR03083">
    <property type="entry name" value="maleylpyruvate isomerase family mycothiol-dependent enzyme"/>
    <property type="match status" value="1"/>
</dbReference>
<protein>
    <submittedName>
        <fullName evidence="2">TIGR03086 family protein</fullName>
    </submittedName>
</protein>
<dbReference type="SUPFAM" id="SSF109854">
    <property type="entry name" value="DinB/YfiT-like putative metalloenzymes"/>
    <property type="match status" value="1"/>
</dbReference>
<dbReference type="EMBL" id="FOWQ01000001">
    <property type="protein sequence ID" value="SFO71346.1"/>
    <property type="molecule type" value="Genomic_DNA"/>
</dbReference>
<dbReference type="GO" id="GO:0046872">
    <property type="term" value="F:metal ion binding"/>
    <property type="evidence" value="ECO:0007669"/>
    <property type="project" value="InterPro"/>
</dbReference>
<proteinExistence type="predicted"/>
<dbReference type="Pfam" id="PF11716">
    <property type="entry name" value="MDMPI_N"/>
    <property type="match status" value="1"/>
</dbReference>
<dbReference type="InterPro" id="IPR017520">
    <property type="entry name" value="CHP03086"/>
</dbReference>
<reference evidence="3" key="1">
    <citation type="submission" date="2016-10" db="EMBL/GenBank/DDBJ databases">
        <authorList>
            <person name="Varghese N."/>
            <person name="Submissions S."/>
        </authorList>
    </citation>
    <scope>NUCLEOTIDE SEQUENCE [LARGE SCALE GENOMIC DNA]</scope>
    <source>
        <strain evidence="3">DSM 44208</strain>
    </source>
</reference>
<dbReference type="Proteomes" id="UP000198857">
    <property type="component" value="Unassembled WGS sequence"/>
</dbReference>
<dbReference type="OrthoDB" id="5185819at2"/>
<dbReference type="NCBIfam" id="TIGR03086">
    <property type="entry name" value="TIGR03086 family metal-binding protein"/>
    <property type="match status" value="1"/>
</dbReference>
<dbReference type="AlphaFoldDB" id="A0A1I5JG47"/>
<feature type="domain" description="Mycothiol-dependent maleylpyruvate isomerase metal-binding" evidence="1">
    <location>
        <begin position="13"/>
        <end position="127"/>
    </location>
</feature>
<evidence type="ECO:0000259" key="1">
    <source>
        <dbReference type="Pfam" id="PF11716"/>
    </source>
</evidence>
<dbReference type="Gene3D" id="1.20.120.450">
    <property type="entry name" value="dinb family like domain"/>
    <property type="match status" value="1"/>
</dbReference>
<organism evidence="2 3">
    <name type="scientific">Geodermatophilus dictyosporus</name>
    <dbReference type="NCBI Taxonomy" id="1523247"/>
    <lineage>
        <taxon>Bacteria</taxon>
        <taxon>Bacillati</taxon>
        <taxon>Actinomycetota</taxon>
        <taxon>Actinomycetes</taxon>
        <taxon>Geodermatophilales</taxon>
        <taxon>Geodermatophilaceae</taxon>
        <taxon>Geodermatophilus</taxon>
    </lineage>
</organism>
<gene>
    <name evidence="2" type="ORF">SAMN05660464_0695</name>
</gene>
<dbReference type="STRING" id="1523247.SAMN05660464_0695"/>
<evidence type="ECO:0000313" key="2">
    <source>
        <dbReference type="EMBL" id="SFO71346.1"/>
    </source>
</evidence>
<dbReference type="RefSeq" id="WP_091106816.1">
    <property type="nucleotide sequence ID" value="NZ_FOWQ01000001.1"/>
</dbReference>
<accession>A0A1I5JG47</accession>
<dbReference type="InterPro" id="IPR017517">
    <property type="entry name" value="Maleyloyr_isom"/>
</dbReference>
<keyword evidence="3" id="KW-1185">Reference proteome</keyword>
<sequence>MDTLTTPVAAAYAAALEPLLAVVDAVPAGGWDAPSPCEGWTARDVVGHLVDTQREFLTGRGIDLGPAPDLTDPAAGLRDHAQRVLAAVGEPAVAGQRYDGFAGPTTVGETLEEFYVWDLVVHRWDLATATGQDAALTDAELDRVEDGARSWGDALYTDGICRRLEAPEGAGRQAQVLALLGRRA</sequence>